<protein>
    <submittedName>
        <fullName evidence="3">Uncharacterized protein</fullName>
    </submittedName>
</protein>
<feature type="transmembrane region" description="Helical" evidence="2">
    <location>
        <begin position="97"/>
        <end position="121"/>
    </location>
</feature>
<feature type="transmembrane region" description="Helical" evidence="2">
    <location>
        <begin position="155"/>
        <end position="177"/>
    </location>
</feature>
<evidence type="ECO:0000256" key="2">
    <source>
        <dbReference type="SAM" id="Phobius"/>
    </source>
</evidence>
<accession>A0A8H5UKB3</accession>
<dbReference type="Proteomes" id="UP000562682">
    <property type="component" value="Unassembled WGS sequence"/>
</dbReference>
<keyword evidence="2" id="KW-0472">Membrane</keyword>
<keyword evidence="2" id="KW-0812">Transmembrane</keyword>
<gene>
    <name evidence="3" type="ORF">FDENT_4727</name>
</gene>
<reference evidence="3 4" key="1">
    <citation type="submission" date="2020-05" db="EMBL/GenBank/DDBJ databases">
        <title>Identification and distribution of gene clusters putatively required for synthesis of sphingolipid metabolism inhibitors in phylogenetically diverse species of the filamentous fungus Fusarium.</title>
        <authorList>
            <person name="Kim H.-S."/>
            <person name="Busman M."/>
            <person name="Brown D.W."/>
            <person name="Divon H."/>
            <person name="Uhlig S."/>
            <person name="Proctor R.H."/>
        </authorList>
    </citation>
    <scope>NUCLEOTIDE SEQUENCE [LARGE SCALE GENOMIC DNA]</scope>
    <source>
        <strain evidence="3 4">NRRL 25311</strain>
    </source>
</reference>
<evidence type="ECO:0000313" key="3">
    <source>
        <dbReference type="EMBL" id="KAF5688784.1"/>
    </source>
</evidence>
<name>A0A8H5UKB3_9HYPO</name>
<keyword evidence="4" id="KW-1185">Reference proteome</keyword>
<comment type="caution">
    <text evidence="3">The sequence shown here is derived from an EMBL/GenBank/DDBJ whole genome shotgun (WGS) entry which is preliminary data.</text>
</comment>
<proteinExistence type="predicted"/>
<dbReference type="AlphaFoldDB" id="A0A8H5UKB3"/>
<evidence type="ECO:0000313" key="4">
    <source>
        <dbReference type="Proteomes" id="UP000562682"/>
    </source>
</evidence>
<sequence>MAQYKAIISTDTTDTTDLPSGSPQQDILPEETTPGLPDRYEAFREADIVSLTHADAVSEPAVVKVARVQNASVESQPPGSSPWNKYPKHHWWHKTGLLGLFTVITGTLVILVSCGILVFLWKGAQTDRDCGGPAKFWKTIVFRGMVTKVITICSAAIRVSVGLHISLVAAAVAALILETTGTRFRDIAAVSIQRASGSSAYTIIPASLRVARLLRLLRPRYCSQTWRTSISLDLCRQSLFQLDSDRILPPICEWCPPLRSTGLVPLQFGEMKPGNVVSTAEIAVIGNTYRALLPCMKEETRTTLEDYSGPGLVGNFRTVCFSPSLERIRFGLTASRSGLQAELDIGPATNQLERKRRFFLATLAR</sequence>
<evidence type="ECO:0000256" key="1">
    <source>
        <dbReference type="SAM" id="MobiDB-lite"/>
    </source>
</evidence>
<feature type="region of interest" description="Disordered" evidence="1">
    <location>
        <begin position="1"/>
        <end position="35"/>
    </location>
</feature>
<dbReference type="EMBL" id="JAAOAK010000114">
    <property type="protein sequence ID" value="KAF5688784.1"/>
    <property type="molecule type" value="Genomic_DNA"/>
</dbReference>
<organism evidence="3 4">
    <name type="scientific">Fusarium denticulatum</name>
    <dbReference type="NCBI Taxonomy" id="48507"/>
    <lineage>
        <taxon>Eukaryota</taxon>
        <taxon>Fungi</taxon>
        <taxon>Dikarya</taxon>
        <taxon>Ascomycota</taxon>
        <taxon>Pezizomycotina</taxon>
        <taxon>Sordariomycetes</taxon>
        <taxon>Hypocreomycetidae</taxon>
        <taxon>Hypocreales</taxon>
        <taxon>Nectriaceae</taxon>
        <taxon>Fusarium</taxon>
        <taxon>Fusarium fujikuroi species complex</taxon>
    </lineage>
</organism>
<keyword evidence="2" id="KW-1133">Transmembrane helix</keyword>